<feature type="signal peptide" evidence="1">
    <location>
        <begin position="1"/>
        <end position="19"/>
    </location>
</feature>
<evidence type="ECO:0000313" key="3">
    <source>
        <dbReference type="Proteomes" id="UP000198282"/>
    </source>
</evidence>
<evidence type="ECO:0008006" key="4">
    <source>
        <dbReference type="Google" id="ProtNLM"/>
    </source>
</evidence>
<evidence type="ECO:0000313" key="2">
    <source>
        <dbReference type="EMBL" id="SNT65188.1"/>
    </source>
</evidence>
<protein>
    <recommendedName>
        <fullName evidence="4">Serine protease</fullName>
    </recommendedName>
</protein>
<gene>
    <name evidence="2" type="ORF">SAMN05216276_11741</name>
</gene>
<dbReference type="Proteomes" id="UP000198282">
    <property type="component" value="Unassembled WGS sequence"/>
</dbReference>
<dbReference type="InterPro" id="IPR043504">
    <property type="entry name" value="Peptidase_S1_PA_chymotrypsin"/>
</dbReference>
<reference evidence="2 3" key="1">
    <citation type="submission" date="2017-06" db="EMBL/GenBank/DDBJ databases">
        <authorList>
            <person name="Kim H.J."/>
            <person name="Triplett B.A."/>
        </authorList>
    </citation>
    <scope>NUCLEOTIDE SEQUENCE [LARGE SCALE GENOMIC DNA]</scope>
    <source>
        <strain evidence="2 3">CGMCC 4.2132</strain>
    </source>
</reference>
<dbReference type="SUPFAM" id="SSF50494">
    <property type="entry name" value="Trypsin-like serine proteases"/>
    <property type="match status" value="1"/>
</dbReference>
<keyword evidence="1" id="KW-0732">Signal</keyword>
<dbReference type="Gene3D" id="2.40.10.10">
    <property type="entry name" value="Trypsin-like serine proteases"/>
    <property type="match status" value="1"/>
</dbReference>
<keyword evidence="3" id="KW-1185">Reference proteome</keyword>
<sequence length="176" mass="18496">MKRILLPAGGALLATGLLAAGLVGTASANANPDWASDTMAKDAPTAAQTVAYWLEAQDATNNFAKATAYTTETVAASKLNSSGAYTPDGKPGVVAPIGEEKKSTSVVKNVNLPKSIGKVFFLDSKGKQRWCSATSIQSKYRNLVSTAGHCVYDDKANASVMDKWVFVPGYYQGKTP</sequence>
<dbReference type="EMBL" id="FZOD01000174">
    <property type="protein sequence ID" value="SNT65188.1"/>
    <property type="molecule type" value="Genomic_DNA"/>
</dbReference>
<organism evidence="2 3">
    <name type="scientific">Streptosporangium subroseum</name>
    <dbReference type="NCBI Taxonomy" id="106412"/>
    <lineage>
        <taxon>Bacteria</taxon>
        <taxon>Bacillati</taxon>
        <taxon>Actinomycetota</taxon>
        <taxon>Actinomycetes</taxon>
        <taxon>Streptosporangiales</taxon>
        <taxon>Streptosporangiaceae</taxon>
        <taxon>Streptosporangium</taxon>
    </lineage>
</organism>
<feature type="non-terminal residue" evidence="2">
    <location>
        <position position="176"/>
    </location>
</feature>
<name>A0A239PEV7_9ACTN</name>
<evidence type="ECO:0000256" key="1">
    <source>
        <dbReference type="SAM" id="SignalP"/>
    </source>
</evidence>
<dbReference type="InterPro" id="IPR009003">
    <property type="entry name" value="Peptidase_S1_PA"/>
</dbReference>
<proteinExistence type="predicted"/>
<dbReference type="AlphaFoldDB" id="A0A239PEV7"/>
<accession>A0A239PEV7</accession>
<feature type="chain" id="PRO_5039114046" description="Serine protease" evidence="1">
    <location>
        <begin position="20"/>
        <end position="176"/>
    </location>
</feature>